<protein>
    <submittedName>
        <fullName evidence="2">Uncharacterized protein</fullName>
    </submittedName>
</protein>
<gene>
    <name evidence="2" type="ORF">F4694_004371</name>
</gene>
<reference evidence="3" key="1">
    <citation type="submission" date="2020-07" db="EMBL/GenBank/DDBJ databases">
        <authorList>
            <person name="Partida-Martinez L."/>
            <person name="Huntemann M."/>
            <person name="Clum A."/>
            <person name="Wang J."/>
            <person name="Palaniappan K."/>
            <person name="Ritter S."/>
            <person name="Chen I.-M."/>
            <person name="Stamatis D."/>
            <person name="Reddy T."/>
            <person name="O'Malley R."/>
            <person name="Daum C."/>
            <person name="Shapiro N."/>
            <person name="Ivanova N."/>
            <person name="Kyrpides N."/>
            <person name="Woyke T."/>
        </authorList>
    </citation>
    <scope>NUCLEOTIDE SEQUENCE [LARGE SCALE GENOMIC DNA]</scope>
    <source>
        <strain evidence="3">AT2.8</strain>
    </source>
</reference>
<dbReference type="Proteomes" id="UP000548423">
    <property type="component" value="Unassembled WGS sequence"/>
</dbReference>
<evidence type="ECO:0000313" key="3">
    <source>
        <dbReference type="Proteomes" id="UP000548423"/>
    </source>
</evidence>
<evidence type="ECO:0000313" key="2">
    <source>
        <dbReference type="EMBL" id="NYE07560.1"/>
    </source>
</evidence>
<organism evidence="2 3">
    <name type="scientific">Neobacillus niacini</name>
    <dbReference type="NCBI Taxonomy" id="86668"/>
    <lineage>
        <taxon>Bacteria</taxon>
        <taxon>Bacillati</taxon>
        <taxon>Bacillota</taxon>
        <taxon>Bacilli</taxon>
        <taxon>Bacillales</taxon>
        <taxon>Bacillaceae</taxon>
        <taxon>Neobacillus</taxon>
    </lineage>
</organism>
<reference evidence="3" key="2">
    <citation type="submission" date="2020-08" db="EMBL/GenBank/DDBJ databases">
        <title>The Agave Microbiome: Exploring the role of microbial communities in plant adaptations to desert environments.</title>
        <authorList>
            <person name="Partida-Martinez L.P."/>
        </authorList>
    </citation>
    <scope>NUCLEOTIDE SEQUENCE [LARGE SCALE GENOMIC DNA]</scope>
    <source>
        <strain evidence="3">AT2.8</strain>
    </source>
</reference>
<sequence length="47" mass="5505">MIQFIGAVLLINAITQEVEYMEHEENLKNENGDSYPYSYNNYSFTNP</sequence>
<proteinExistence type="predicted"/>
<comment type="caution">
    <text evidence="2">The sequence shown here is derived from an EMBL/GenBank/DDBJ whole genome shotgun (WGS) entry which is preliminary data.</text>
</comment>
<dbReference type="EMBL" id="JACCBX010000009">
    <property type="protein sequence ID" value="NYE07560.1"/>
    <property type="molecule type" value="Genomic_DNA"/>
</dbReference>
<dbReference type="AlphaFoldDB" id="A0A852TF95"/>
<name>A0A852TF95_9BACI</name>
<feature type="compositionally biased region" description="Polar residues" evidence="1">
    <location>
        <begin position="37"/>
        <end position="47"/>
    </location>
</feature>
<accession>A0A852TF95</accession>
<evidence type="ECO:0000256" key="1">
    <source>
        <dbReference type="SAM" id="MobiDB-lite"/>
    </source>
</evidence>
<feature type="region of interest" description="Disordered" evidence="1">
    <location>
        <begin position="25"/>
        <end position="47"/>
    </location>
</feature>